<evidence type="ECO:0000256" key="1">
    <source>
        <dbReference type="SAM" id="MobiDB-lite"/>
    </source>
</evidence>
<reference evidence="2" key="1">
    <citation type="submission" date="2021-06" db="EMBL/GenBank/DDBJ databases">
        <authorList>
            <person name="Kallberg Y."/>
            <person name="Tangrot J."/>
            <person name="Rosling A."/>
        </authorList>
    </citation>
    <scope>NUCLEOTIDE SEQUENCE</scope>
    <source>
        <strain evidence="2">AZ414A</strain>
    </source>
</reference>
<dbReference type="Proteomes" id="UP000789706">
    <property type="component" value="Unassembled WGS sequence"/>
</dbReference>
<proteinExistence type="predicted"/>
<evidence type="ECO:0000313" key="2">
    <source>
        <dbReference type="EMBL" id="CAG8657918.1"/>
    </source>
</evidence>
<keyword evidence="3" id="KW-1185">Reference proteome</keyword>
<feature type="compositionally biased region" description="Basic and acidic residues" evidence="1">
    <location>
        <begin position="71"/>
        <end position="83"/>
    </location>
</feature>
<protein>
    <submittedName>
        <fullName evidence="2">545_t:CDS:1</fullName>
    </submittedName>
</protein>
<name>A0A9N9H9V4_9GLOM</name>
<comment type="caution">
    <text evidence="2">The sequence shown here is derived from an EMBL/GenBank/DDBJ whole genome shotgun (WGS) entry which is preliminary data.</text>
</comment>
<gene>
    <name evidence="2" type="ORF">DEBURN_LOCUS11664</name>
</gene>
<dbReference type="AlphaFoldDB" id="A0A9N9H9V4"/>
<dbReference type="EMBL" id="CAJVPK010007768">
    <property type="protein sequence ID" value="CAG8657918.1"/>
    <property type="molecule type" value="Genomic_DNA"/>
</dbReference>
<feature type="non-terminal residue" evidence="2">
    <location>
        <position position="83"/>
    </location>
</feature>
<sequence length="83" mass="9053">MIGVTNCNAHVTKQTLPETGACEKTTPSISSSQISYLEDIVNENGEFSEIVNVFDGFSDSNSDGSEDDNEFLGKEDKFLPETK</sequence>
<feature type="region of interest" description="Disordered" evidence="1">
    <location>
        <begin position="58"/>
        <end position="83"/>
    </location>
</feature>
<organism evidence="2 3">
    <name type="scientific">Diversispora eburnea</name>
    <dbReference type="NCBI Taxonomy" id="1213867"/>
    <lineage>
        <taxon>Eukaryota</taxon>
        <taxon>Fungi</taxon>
        <taxon>Fungi incertae sedis</taxon>
        <taxon>Mucoromycota</taxon>
        <taxon>Glomeromycotina</taxon>
        <taxon>Glomeromycetes</taxon>
        <taxon>Diversisporales</taxon>
        <taxon>Diversisporaceae</taxon>
        <taxon>Diversispora</taxon>
    </lineage>
</organism>
<evidence type="ECO:0000313" key="3">
    <source>
        <dbReference type="Proteomes" id="UP000789706"/>
    </source>
</evidence>
<accession>A0A9N9H9V4</accession>